<protein>
    <submittedName>
        <fullName evidence="1">Uncharacterized protein</fullName>
    </submittedName>
</protein>
<sequence>MQHLRLFVELLADAVAAELTHHRQAVALGVLLDGVADVSQACAGLDLLDAQPHGVEGQGRQALGGDGAFADQVHAAVVAIPAVVGDDGDVHIDDVALLERLVVGNAVADHVVHRGAQVAGIGRIAGRLVADGGRHGALLVHALLAQTVDLGRGDAGLDVRGDVVQHFGCQTAGLSHASDFFSVFDGNATHIGQLSHWNFFRVGEAGARSALGWALGWAQARAARAGGRWPSPTGRHLQARVLQRPAPGKIPGFHESGVFPARPHSAARLANAFATFLPHHDRPPP</sequence>
<dbReference type="EMBL" id="VSSQ01018559">
    <property type="protein sequence ID" value="MPM61855.1"/>
    <property type="molecule type" value="Genomic_DNA"/>
</dbReference>
<reference evidence="1" key="1">
    <citation type="submission" date="2019-08" db="EMBL/GenBank/DDBJ databases">
        <authorList>
            <person name="Kucharzyk K."/>
            <person name="Murdoch R.W."/>
            <person name="Higgins S."/>
            <person name="Loffler F."/>
        </authorList>
    </citation>
    <scope>NUCLEOTIDE SEQUENCE</scope>
</reference>
<name>A0A645B8V6_9ZZZZ</name>
<proteinExistence type="predicted"/>
<dbReference type="AlphaFoldDB" id="A0A645B8V6"/>
<organism evidence="1">
    <name type="scientific">bioreactor metagenome</name>
    <dbReference type="NCBI Taxonomy" id="1076179"/>
    <lineage>
        <taxon>unclassified sequences</taxon>
        <taxon>metagenomes</taxon>
        <taxon>ecological metagenomes</taxon>
    </lineage>
</organism>
<evidence type="ECO:0000313" key="1">
    <source>
        <dbReference type="EMBL" id="MPM61855.1"/>
    </source>
</evidence>
<accession>A0A645B8V6</accession>
<gene>
    <name evidence="1" type="ORF">SDC9_108718</name>
</gene>
<comment type="caution">
    <text evidence="1">The sequence shown here is derived from an EMBL/GenBank/DDBJ whole genome shotgun (WGS) entry which is preliminary data.</text>
</comment>